<feature type="domain" description="Glycosyltransferase 2-like" evidence="3">
    <location>
        <begin position="26"/>
        <end position="164"/>
    </location>
</feature>
<dbReference type="PANTHER" id="PTHR22916:SF51">
    <property type="entry name" value="GLYCOSYLTRANSFERASE EPSH-RELATED"/>
    <property type="match status" value="1"/>
</dbReference>
<accession>A0A7X2TG38</accession>
<evidence type="ECO:0000313" key="5">
    <source>
        <dbReference type="Proteomes" id="UP000461880"/>
    </source>
</evidence>
<protein>
    <submittedName>
        <fullName evidence="4">Glycosyltransferase</fullName>
    </submittedName>
</protein>
<sequence length="343" mass="40373">MPCGANEALCYNENCLFQAGEHMKLTVIVPIYNVEQYLPQCLDSLAAQTAENLQVILVNDGSTDRSGEIAQRYVDRDPGMFHLCHKDNGGLSDARNFAIPFVRSEYLTFLDSDDWVEPEYYEKAIELMDREECDICLADIEYWYKDPGKRFVMKGLSSWKADTIQKKALLSPLFAWNKVYRSELFTEDPMMRFPLRTWYEDIPVTTRLLASAEKIGYLSGAMIHYRQREGSIMASTSDPRLAQIFTVLSSMRDHFETLGIDQKYHDELEYLHAEHLRLYGMFRFIRSDREAEYYEESESVMNSCYPNWKQNHYLKNLSRKNQIFLRWYSCATRWIFDPIIKRK</sequence>
<dbReference type="AlphaFoldDB" id="A0A7X2TG38"/>
<keyword evidence="1" id="KW-0328">Glycosyltransferase</keyword>
<evidence type="ECO:0000256" key="1">
    <source>
        <dbReference type="ARBA" id="ARBA00022676"/>
    </source>
</evidence>
<organism evidence="4 5">
    <name type="scientific">Stecheria intestinalis</name>
    <dbReference type="NCBI Taxonomy" id="2606630"/>
    <lineage>
        <taxon>Bacteria</taxon>
        <taxon>Bacillati</taxon>
        <taxon>Bacillota</taxon>
        <taxon>Erysipelotrichia</taxon>
        <taxon>Erysipelotrichales</taxon>
        <taxon>Erysipelotrichaceae</taxon>
        <taxon>Stecheria</taxon>
    </lineage>
</organism>
<evidence type="ECO:0000313" key="4">
    <source>
        <dbReference type="EMBL" id="MSS58116.1"/>
    </source>
</evidence>
<keyword evidence="2 4" id="KW-0808">Transferase</keyword>
<proteinExistence type="predicted"/>
<dbReference type="InterPro" id="IPR001173">
    <property type="entry name" value="Glyco_trans_2-like"/>
</dbReference>
<dbReference type="CDD" id="cd00761">
    <property type="entry name" value="Glyco_tranf_GTA_type"/>
    <property type="match status" value="1"/>
</dbReference>
<dbReference type="Gene3D" id="3.90.550.10">
    <property type="entry name" value="Spore Coat Polysaccharide Biosynthesis Protein SpsA, Chain A"/>
    <property type="match status" value="1"/>
</dbReference>
<dbReference type="Pfam" id="PF00535">
    <property type="entry name" value="Glycos_transf_2"/>
    <property type="match status" value="1"/>
</dbReference>
<dbReference type="GO" id="GO:0016757">
    <property type="term" value="F:glycosyltransferase activity"/>
    <property type="evidence" value="ECO:0007669"/>
    <property type="project" value="UniProtKB-KW"/>
</dbReference>
<keyword evidence="5" id="KW-1185">Reference proteome</keyword>
<reference evidence="4 5" key="1">
    <citation type="submission" date="2019-08" db="EMBL/GenBank/DDBJ databases">
        <title>In-depth cultivation of the pig gut microbiome towards novel bacterial diversity and tailored functional studies.</title>
        <authorList>
            <person name="Wylensek D."/>
            <person name="Hitch T.C.A."/>
            <person name="Clavel T."/>
        </authorList>
    </citation>
    <scope>NUCLEOTIDE SEQUENCE [LARGE SCALE GENOMIC DNA]</scope>
    <source>
        <strain evidence="4 5">Oil+RF-744-GAM-WT-6</strain>
    </source>
</reference>
<dbReference type="EMBL" id="VUMN01000007">
    <property type="protein sequence ID" value="MSS58116.1"/>
    <property type="molecule type" value="Genomic_DNA"/>
</dbReference>
<dbReference type="InterPro" id="IPR029044">
    <property type="entry name" value="Nucleotide-diphossugar_trans"/>
</dbReference>
<comment type="caution">
    <text evidence="4">The sequence shown here is derived from an EMBL/GenBank/DDBJ whole genome shotgun (WGS) entry which is preliminary data.</text>
</comment>
<name>A0A7X2TG38_9FIRM</name>
<dbReference type="SUPFAM" id="SSF53448">
    <property type="entry name" value="Nucleotide-diphospho-sugar transferases"/>
    <property type="match status" value="1"/>
</dbReference>
<evidence type="ECO:0000256" key="2">
    <source>
        <dbReference type="ARBA" id="ARBA00022679"/>
    </source>
</evidence>
<evidence type="ECO:0000259" key="3">
    <source>
        <dbReference type="Pfam" id="PF00535"/>
    </source>
</evidence>
<dbReference type="Proteomes" id="UP000461880">
    <property type="component" value="Unassembled WGS sequence"/>
</dbReference>
<dbReference type="PANTHER" id="PTHR22916">
    <property type="entry name" value="GLYCOSYLTRANSFERASE"/>
    <property type="match status" value="1"/>
</dbReference>
<gene>
    <name evidence="4" type="ORF">FYJ51_04270</name>
</gene>